<accession>A0A330HE09</accession>
<sequence length="71" mass="7551">MRYAIHMATRCNSAEADDPVIGAHCETLGQLDYFLLVELAAVEGIKGANSLVILHTVKKGGLVRVAALAED</sequence>
<comment type="caution">
    <text evidence="1">The sequence shown here is derived from an EMBL/GenBank/DDBJ whole genome shotgun (WGS) entry which is preliminary data.</text>
</comment>
<dbReference type="EMBL" id="QMBP01000021">
    <property type="protein sequence ID" value="RAZ84779.1"/>
    <property type="molecule type" value="Genomic_DNA"/>
</dbReference>
<name>A0A330HE09_9HYPH</name>
<evidence type="ECO:0000313" key="1">
    <source>
        <dbReference type="EMBL" id="RAZ84779.1"/>
    </source>
</evidence>
<evidence type="ECO:0008006" key="3">
    <source>
        <dbReference type="Google" id="ProtNLM"/>
    </source>
</evidence>
<keyword evidence="2" id="KW-1185">Reference proteome</keyword>
<proteinExistence type="predicted"/>
<dbReference type="AlphaFoldDB" id="A0A330HE09"/>
<reference evidence="1 2" key="1">
    <citation type="submission" date="2018-07" db="EMBL/GenBank/DDBJ databases">
        <title>Diversity of Mesorhizobium strains in Brazil.</title>
        <authorList>
            <person name="Helene L.C.F."/>
            <person name="Dall'Agnol R."/>
            <person name="Delamuta J.R.M."/>
            <person name="Hungria M."/>
        </authorList>
    </citation>
    <scope>NUCLEOTIDE SEQUENCE [LARGE SCALE GENOMIC DNA]</scope>
    <source>
        <strain evidence="1 2">AC99b</strain>
    </source>
</reference>
<gene>
    <name evidence="1" type="ORF">DPM33_30665</name>
</gene>
<protein>
    <recommendedName>
        <fullName evidence="3">Lrp/AsnC family transcriptional regulator</fullName>
    </recommendedName>
</protein>
<organism evidence="1 2">
    <name type="scientific">Mesorhizobium hawassense</name>
    <dbReference type="NCBI Taxonomy" id="1209954"/>
    <lineage>
        <taxon>Bacteria</taxon>
        <taxon>Pseudomonadati</taxon>
        <taxon>Pseudomonadota</taxon>
        <taxon>Alphaproteobacteria</taxon>
        <taxon>Hyphomicrobiales</taxon>
        <taxon>Phyllobacteriaceae</taxon>
        <taxon>Mesorhizobium</taxon>
    </lineage>
</organism>
<evidence type="ECO:0000313" key="2">
    <source>
        <dbReference type="Proteomes" id="UP000251558"/>
    </source>
</evidence>
<dbReference type="Proteomes" id="UP000251558">
    <property type="component" value="Unassembled WGS sequence"/>
</dbReference>